<evidence type="ECO:0000313" key="1">
    <source>
        <dbReference type="EMBL" id="AJO21570.1"/>
    </source>
</evidence>
<dbReference type="PATRIC" id="fig|1398.18.peg.795"/>
<reference evidence="4" key="4">
    <citation type="submission" date="2016-01" db="EMBL/GenBank/DDBJ databases">
        <authorList>
            <person name="Mitreva M."/>
            <person name="Pepin K.H."/>
            <person name="Mihindukulasuriya K.A."/>
            <person name="Fulton R."/>
            <person name="Fronick C."/>
            <person name="O'Laughlin M."/>
            <person name="Miner T."/>
            <person name="Herter B."/>
            <person name="Rosa B.A."/>
            <person name="Cordes M."/>
            <person name="Tomlinson C."/>
            <person name="Wollam A."/>
            <person name="Palsikar V.B."/>
            <person name="Mardis E.R."/>
            <person name="Wilson R.K."/>
        </authorList>
    </citation>
    <scope>NUCLEOTIDE SEQUENCE [LARGE SCALE GENOMIC DNA]</scope>
    <source>
        <strain evidence="4">GED7749B</strain>
    </source>
</reference>
<reference evidence="3" key="2">
    <citation type="submission" date="2015-01" db="EMBL/GenBank/DDBJ databases">
        <title>Comparative genome analysis of Bacillus coagulans HM-08, Clostridium butyricum HM-68, Bacillus subtilis HM-66 and Bacillus paralicheniformis BL-09.</title>
        <authorList>
            <person name="Zhang H."/>
        </authorList>
    </citation>
    <scope>NUCLEOTIDE SEQUENCE [LARGE SCALE GENOMIC DNA]</scope>
    <source>
        <strain evidence="3">HM-08</strain>
    </source>
</reference>
<dbReference type="EMBL" id="LRPN01000005">
    <property type="protein sequence ID" value="KWZ86206.1"/>
    <property type="molecule type" value="Genomic_DNA"/>
</dbReference>
<evidence type="ECO:0000313" key="3">
    <source>
        <dbReference type="Proteomes" id="UP000032024"/>
    </source>
</evidence>
<dbReference type="AlphaFoldDB" id="A0A0C5C857"/>
<protein>
    <submittedName>
        <fullName evidence="2">Uncharacterized protein</fullName>
    </submittedName>
</protein>
<sequence>MDSGQLSRICDIFHICEQNIKKAASQAYRFDSFPSLSIRKPLTQGPLPF</sequence>
<reference evidence="2" key="3">
    <citation type="submission" date="2016-01" db="EMBL/GenBank/DDBJ databases">
        <authorList>
            <person name="Oliw E.H."/>
        </authorList>
    </citation>
    <scope>NUCLEOTIDE SEQUENCE [LARGE SCALE GENOMIC DNA]</scope>
    <source>
        <strain evidence="2">GED7749B</strain>
    </source>
</reference>
<evidence type="ECO:0000313" key="4">
    <source>
        <dbReference type="Proteomes" id="UP000070376"/>
    </source>
</evidence>
<gene>
    <name evidence="2" type="ORF">HMPREF3213_00117</name>
    <name evidence="1" type="ORF">SB48_HM08orf01193</name>
</gene>
<organism evidence="2 4">
    <name type="scientific">Heyndrickxia coagulans</name>
    <name type="common">Weizmannia coagulans</name>
    <dbReference type="NCBI Taxonomy" id="1398"/>
    <lineage>
        <taxon>Bacteria</taxon>
        <taxon>Bacillati</taxon>
        <taxon>Bacillota</taxon>
        <taxon>Bacilli</taxon>
        <taxon>Bacillales</taxon>
        <taxon>Bacillaceae</taxon>
        <taxon>Heyndrickxia</taxon>
    </lineage>
</organism>
<evidence type="ECO:0000313" key="2">
    <source>
        <dbReference type="EMBL" id="KWZ86206.1"/>
    </source>
</evidence>
<dbReference type="STRING" id="1398.AB434_0407"/>
<keyword evidence="3" id="KW-1185">Reference proteome</keyword>
<dbReference type="Proteomes" id="UP000070376">
    <property type="component" value="Unassembled WGS sequence"/>
</dbReference>
<dbReference type="EMBL" id="CP010525">
    <property type="protein sequence ID" value="AJO21570.1"/>
    <property type="molecule type" value="Genomic_DNA"/>
</dbReference>
<dbReference type="Proteomes" id="UP000032024">
    <property type="component" value="Chromosome"/>
</dbReference>
<reference evidence="1" key="1">
    <citation type="submission" date="2015-01" db="EMBL/GenBank/DDBJ databases">
        <title>Comparative genome analysis of Bacillus coagulans HM-08, Clostridium butyricum HM-68, Bacillus subtilis HM-66 and Bacillus licheniformis BL-09.</title>
        <authorList>
            <person name="Zhang H."/>
        </authorList>
    </citation>
    <scope>NUCLEOTIDE SEQUENCE [LARGE SCALE GENOMIC DNA]</scope>
    <source>
        <strain evidence="1">HM-08</strain>
    </source>
</reference>
<name>A0A0C5C857_HEYCO</name>
<proteinExistence type="predicted"/>
<accession>A0A0C5C857</accession>